<reference evidence="2" key="1">
    <citation type="submission" date="2014-01" db="EMBL/GenBank/DDBJ databases">
        <authorList>
            <person name="Brown-Elliot B."/>
            <person name="Wallace R."/>
            <person name="Lenaerts A."/>
            <person name="Ordway D."/>
            <person name="DeGroote M.A."/>
            <person name="Parker T."/>
            <person name="Sizemore C."/>
            <person name="Tallon L.J."/>
            <person name="Sadzewicz L.K."/>
            <person name="Sengamalay N."/>
            <person name="Fraser C.M."/>
            <person name="Hine E."/>
            <person name="Shefchek K.A."/>
            <person name="Das S.P."/>
            <person name="Tettelin H."/>
        </authorList>
    </citation>
    <scope>NUCLEOTIDE SEQUENCE [LARGE SCALE GENOMIC DNA]</scope>
    <source>
        <strain evidence="2">4042</strain>
    </source>
</reference>
<proteinExistence type="predicted"/>
<protein>
    <submittedName>
        <fullName evidence="2">Putative tnpC protein</fullName>
    </submittedName>
</protein>
<gene>
    <name evidence="2" type="ORF">I553_4987</name>
</gene>
<dbReference type="EMBL" id="JAOB01000060">
    <property type="protein sequence ID" value="EUA30730.1"/>
    <property type="molecule type" value="Genomic_DNA"/>
</dbReference>
<dbReference type="PATRIC" id="fig|1299334.3.peg.6653"/>
<organism evidence="2">
    <name type="scientific">Mycobacterium xenopi 4042</name>
    <dbReference type="NCBI Taxonomy" id="1299334"/>
    <lineage>
        <taxon>Bacteria</taxon>
        <taxon>Bacillati</taxon>
        <taxon>Actinomycetota</taxon>
        <taxon>Actinomycetes</taxon>
        <taxon>Mycobacteriales</taxon>
        <taxon>Mycobacteriaceae</taxon>
        <taxon>Mycobacterium</taxon>
    </lineage>
</organism>
<accession>X8AIQ2</accession>
<sequence>MIAHNLLRAVGTLAGATMPCPRATLRRDLINIPARFAPRPQTNAAPTRPLALASQMEGPVAQRHRLPDRATPRRLTPPSKPCPPHPRPDPRTQRKAGTGQRITHAHRATLAASQNNRVDGNTKSPIHGFRLSHGLC</sequence>
<feature type="region of interest" description="Disordered" evidence="1">
    <location>
        <begin position="35"/>
        <end position="136"/>
    </location>
</feature>
<comment type="caution">
    <text evidence="2">The sequence shown here is derived from an EMBL/GenBank/DDBJ whole genome shotgun (WGS) entry which is preliminary data.</text>
</comment>
<feature type="compositionally biased region" description="Polar residues" evidence="1">
    <location>
        <begin position="111"/>
        <end position="124"/>
    </location>
</feature>
<dbReference type="AlphaFoldDB" id="X8AIQ2"/>
<name>X8AIQ2_MYCXE</name>
<evidence type="ECO:0000256" key="1">
    <source>
        <dbReference type="SAM" id="MobiDB-lite"/>
    </source>
</evidence>
<evidence type="ECO:0000313" key="2">
    <source>
        <dbReference type="EMBL" id="EUA30730.1"/>
    </source>
</evidence>